<feature type="site" description="Transition state stabilizer" evidence="2">
    <location>
        <position position="173"/>
    </location>
</feature>
<dbReference type="InterPro" id="IPR005251">
    <property type="entry name" value="IF-M1Pi"/>
</dbReference>
<comment type="catalytic activity">
    <reaction evidence="2">
        <text>5-(methylsulfanyl)-alpha-D-ribose 1-phosphate = 5-(methylsulfanyl)-D-ribulose 1-phosphate</text>
        <dbReference type="Rhea" id="RHEA:19989"/>
        <dbReference type="ChEBI" id="CHEBI:58533"/>
        <dbReference type="ChEBI" id="CHEBI:58548"/>
        <dbReference type="EC" id="5.3.1.23"/>
    </reaction>
</comment>
<reference evidence="3 4" key="1">
    <citation type="submission" date="2022-04" db="EMBL/GenBank/DDBJ databases">
        <title>Positive selection, recombination, and allopatry shape intraspecific diversity of widespread and dominant cyanobacteria.</title>
        <authorList>
            <person name="Wei J."/>
            <person name="Shu W."/>
            <person name="Hu C."/>
        </authorList>
    </citation>
    <scope>NUCLEOTIDE SEQUENCE [LARGE SCALE GENOMIC DNA]</scope>
    <source>
        <strain evidence="3 4">AS-A4</strain>
    </source>
</reference>
<keyword evidence="2" id="KW-0486">Methionine biosynthesis</keyword>
<comment type="function">
    <text evidence="2">Catalyzes the interconversion of methylthioribose-1-phosphate (MTR-1-P) into methylthioribulose-1-phosphate (MTRu-1-P).</text>
</comment>
<gene>
    <name evidence="2 3" type="primary">mtnA</name>
    <name evidence="3" type="ORF">NDI38_25435</name>
</gene>
<protein>
    <recommendedName>
        <fullName evidence="2">Methylthioribose-1-phosphate isomerase</fullName>
        <shortName evidence="2">M1Pi</shortName>
        <shortName evidence="2">MTR-1-P isomerase</shortName>
        <ecNumber evidence="2">5.3.1.23</ecNumber>
    </recommendedName>
    <alternativeName>
        <fullName evidence="2">S-methyl-5-thioribose-1-phosphate isomerase</fullName>
    </alternativeName>
</protein>
<dbReference type="InterPro" id="IPR011559">
    <property type="entry name" value="Initiation_fac_2B_a/b/d"/>
</dbReference>
<dbReference type="GO" id="GO:0046523">
    <property type="term" value="F:S-methyl-5-thioribose-1-phosphate isomerase activity"/>
    <property type="evidence" value="ECO:0007669"/>
    <property type="project" value="UniProtKB-EC"/>
</dbReference>
<dbReference type="RefSeq" id="WP_190449915.1">
    <property type="nucleotide sequence ID" value="NZ_JAMPLM010000042.1"/>
</dbReference>
<dbReference type="Proteomes" id="UP001476950">
    <property type="component" value="Unassembled WGS sequence"/>
</dbReference>
<accession>A0ABV0KR58</accession>
<comment type="caution">
    <text evidence="3">The sequence shown here is derived from an EMBL/GenBank/DDBJ whole genome shotgun (WGS) entry which is preliminary data.</text>
</comment>
<dbReference type="PANTHER" id="PTHR43475">
    <property type="entry name" value="METHYLTHIORIBOSE-1-PHOSPHATE ISOMERASE"/>
    <property type="match status" value="1"/>
</dbReference>
<dbReference type="NCBIfam" id="TIGR00512">
    <property type="entry name" value="salvage_mtnA"/>
    <property type="match status" value="1"/>
</dbReference>
<dbReference type="NCBIfam" id="NF004326">
    <property type="entry name" value="PRK05720.1"/>
    <property type="match status" value="1"/>
</dbReference>
<name>A0ABV0KR58_9CYAN</name>
<dbReference type="PANTHER" id="PTHR43475:SF1">
    <property type="entry name" value="METHYLTHIORIBOSE-1-PHOSPHATE ISOMERASE"/>
    <property type="match status" value="1"/>
</dbReference>
<dbReference type="Gene3D" id="3.40.50.10470">
    <property type="entry name" value="Translation initiation factor eif-2b, domain 2"/>
    <property type="match status" value="1"/>
</dbReference>
<keyword evidence="2" id="KW-0028">Amino-acid biosynthesis</keyword>
<dbReference type="HAMAP" id="MF_01678">
    <property type="entry name" value="Salvage_MtnA"/>
    <property type="match status" value="1"/>
</dbReference>
<feature type="binding site" evidence="2">
    <location>
        <begin position="263"/>
        <end position="264"/>
    </location>
    <ligand>
        <name>substrate</name>
    </ligand>
</feature>
<dbReference type="SUPFAM" id="SSF100950">
    <property type="entry name" value="NagB/RpiA/CoA transferase-like"/>
    <property type="match status" value="1"/>
</dbReference>
<keyword evidence="1 2" id="KW-0413">Isomerase</keyword>
<evidence type="ECO:0000256" key="1">
    <source>
        <dbReference type="ARBA" id="ARBA00023235"/>
    </source>
</evidence>
<feature type="binding site" evidence="2">
    <location>
        <begin position="60"/>
        <end position="62"/>
    </location>
    <ligand>
        <name>substrate</name>
    </ligand>
</feature>
<dbReference type="Pfam" id="PF01008">
    <property type="entry name" value="IF-2B"/>
    <property type="match status" value="1"/>
</dbReference>
<sequence>MSSNSNNQVYPVLWREQSPATPLQGHVLLIDQTRLPNEYTVVEINRYEDMARAIETMIVRGAPAIGVAAAYGVYLGARDIQTSDRSEFLAQLEPVAERLRATRPTAVNLFWAIDRMVKTARQTLGSVDHLKQTLLDTAKAINADDIQTCHQIGDHGLKALPTNPKKLRVLTHCNAGALATAGYGTALGVVRSAWRDGRLERVYADETRPRLQGAKLTAWECVQEGIPVTVITDNMAAHCMQRGMIDAVVVGADRIAANGDAANKIGTYSVALVAKAHNIPFFVAAPLSTIDFAIADGSEIPIEERNPSEIYTVGETILCPAGAEFYNPAFDVTPAALISAIITEYGAIAPAQLREQLADKQAG</sequence>
<dbReference type="InterPro" id="IPR027363">
    <property type="entry name" value="M1Pi_N"/>
</dbReference>
<feature type="active site" description="Proton donor" evidence="2">
    <location>
        <position position="253"/>
    </location>
</feature>
<dbReference type="InterPro" id="IPR042529">
    <property type="entry name" value="IF_2B-like_C"/>
</dbReference>
<dbReference type="EMBL" id="JAMPLM010000042">
    <property type="protein sequence ID" value="MEP1061719.1"/>
    <property type="molecule type" value="Genomic_DNA"/>
</dbReference>
<dbReference type="InterPro" id="IPR037171">
    <property type="entry name" value="NagB/RpiA_transferase-like"/>
</dbReference>
<dbReference type="InterPro" id="IPR000649">
    <property type="entry name" value="IF-2B-related"/>
</dbReference>
<feature type="binding site" evidence="2">
    <location>
        <position position="103"/>
    </location>
    <ligand>
        <name>substrate</name>
    </ligand>
</feature>
<feature type="binding site" evidence="2">
    <location>
        <position position="212"/>
    </location>
    <ligand>
        <name>substrate</name>
    </ligand>
</feature>
<keyword evidence="4" id="KW-1185">Reference proteome</keyword>
<comment type="pathway">
    <text evidence="2">Amino-acid biosynthesis; L-methionine biosynthesis via salvage pathway; L-methionine from S-methyl-5-thio-alpha-D-ribose 1-phosphate: step 1/6.</text>
</comment>
<dbReference type="NCBIfam" id="TIGR00524">
    <property type="entry name" value="eIF-2B_rel"/>
    <property type="match status" value="1"/>
</dbReference>
<proteinExistence type="inferred from homology"/>
<dbReference type="EC" id="5.3.1.23" evidence="2"/>
<dbReference type="Gene3D" id="1.20.120.420">
    <property type="entry name" value="translation initiation factor eif-2b, domain 1"/>
    <property type="match status" value="1"/>
</dbReference>
<evidence type="ECO:0000313" key="4">
    <source>
        <dbReference type="Proteomes" id="UP001476950"/>
    </source>
</evidence>
<evidence type="ECO:0000313" key="3">
    <source>
        <dbReference type="EMBL" id="MEP1061719.1"/>
    </source>
</evidence>
<organism evidence="3 4">
    <name type="scientific">Stenomitos frigidus AS-A4</name>
    <dbReference type="NCBI Taxonomy" id="2933935"/>
    <lineage>
        <taxon>Bacteria</taxon>
        <taxon>Bacillati</taxon>
        <taxon>Cyanobacteriota</taxon>
        <taxon>Cyanophyceae</taxon>
        <taxon>Leptolyngbyales</taxon>
        <taxon>Leptolyngbyaceae</taxon>
        <taxon>Stenomitos</taxon>
    </lineage>
</organism>
<evidence type="ECO:0000256" key="2">
    <source>
        <dbReference type="HAMAP-Rule" id="MF_01678"/>
    </source>
</evidence>
<comment type="similarity">
    <text evidence="2">Belongs to the EIF-2B alpha/beta/delta subunits family. MtnA subfamily.</text>
</comment>